<dbReference type="EMBL" id="CP001404">
    <property type="protein sequence ID" value="ACP48898.1"/>
    <property type="molecule type" value="Genomic_DNA"/>
</dbReference>
<protein>
    <submittedName>
        <fullName evidence="2">Uncharacterized protein</fullName>
    </submittedName>
</protein>
<evidence type="ECO:0000256" key="1">
    <source>
        <dbReference type="SAM" id="Phobius"/>
    </source>
</evidence>
<evidence type="ECO:0000313" key="3">
    <source>
        <dbReference type="Proteomes" id="UP000006818"/>
    </source>
</evidence>
<evidence type="ECO:0000313" key="2">
    <source>
        <dbReference type="EMBL" id="ACP48898.1"/>
    </source>
</evidence>
<sequence length="50" mass="5275">MFMFAPVMIHMMGSSAATILPDVLGIAVIGHILYGLILGISAFKIGVRLS</sequence>
<dbReference type="RefSeq" id="WP_012717594.1">
    <property type="nucleotide sequence ID" value="NC_012623.1"/>
</dbReference>
<keyword evidence="1" id="KW-0472">Membrane</keyword>
<keyword evidence="1" id="KW-1133">Transmembrane helix</keyword>
<keyword evidence="1" id="KW-0812">Transmembrane</keyword>
<dbReference type="AlphaFoldDB" id="C3NID8"/>
<proteinExistence type="predicted"/>
<name>C3NID8_SACI1</name>
<gene>
    <name evidence="2" type="ordered locus">YN1551_1832</name>
</gene>
<reference evidence="2 3" key="1">
    <citation type="journal article" date="2009" name="Proc. Natl. Acad. Sci. U.S.A.">
        <title>Biogeography of the Sulfolobus islandicus pan-genome.</title>
        <authorList>
            <person name="Reno M.L."/>
            <person name="Held N.L."/>
            <person name="Fields C.J."/>
            <person name="Burke P.V."/>
            <person name="Whitaker R.J."/>
        </authorList>
    </citation>
    <scope>NUCLEOTIDE SEQUENCE [LARGE SCALE GENOMIC DNA]</scope>
    <source>
        <strain evidence="3">Y.N.15.51 / Yellowstone #2</strain>
    </source>
</reference>
<accession>C3NID8</accession>
<feature type="transmembrane region" description="Helical" evidence="1">
    <location>
        <begin position="26"/>
        <end position="47"/>
    </location>
</feature>
<dbReference type="HOGENOM" id="CLU_3113249_0_0_2"/>
<dbReference type="GeneID" id="70692408"/>
<dbReference type="Proteomes" id="UP000006818">
    <property type="component" value="Chromosome"/>
</dbReference>
<dbReference type="KEGG" id="sin:YN1551_1832"/>
<organism evidence="2 3">
    <name type="scientific">Saccharolobus islandicus (strain Y.N.15.51 / Yellowstone #2)</name>
    <name type="common">Sulfolobus islandicus</name>
    <dbReference type="NCBI Taxonomy" id="419942"/>
    <lineage>
        <taxon>Archaea</taxon>
        <taxon>Thermoproteota</taxon>
        <taxon>Thermoprotei</taxon>
        <taxon>Sulfolobales</taxon>
        <taxon>Sulfolobaceae</taxon>
        <taxon>Saccharolobus</taxon>
    </lineage>
</organism>